<dbReference type="EMBL" id="JBBLZC010000004">
    <property type="protein sequence ID" value="MEK0082681.1"/>
    <property type="molecule type" value="Genomic_DNA"/>
</dbReference>
<feature type="compositionally biased region" description="Acidic residues" evidence="1">
    <location>
        <begin position="573"/>
        <end position="588"/>
    </location>
</feature>
<sequence>MTGPLQALAARYERLAAKGELPAFGYSSEKISYALVLSPAGNLLDVQPLLDTTGRKPQPRAMLVPQGVKRTSGIASNFLWDKTSYVLGVSAKEGGRLAQEHAAFRKLHEDLLVGSDDEGLQALLAFLRGWSPERFAVPPFAPEMLDTNLVFRLDGDVFLHDRPAARDIWLSYLGSADAPKAMCLVTGRSAPVARLHPAIKGVMGAQSAGASLVSFNLDAFTSHGKEQGANAPVSEAAAFGYGATLNALLAKGSRNVVRIGDATVVFWADVPEAEVIVHGLFDPPPPDEKSEAAAVRDVLEQMARGRPIREVRPDIAEDTRFYVLGLSPNAARLSMRFWHETTFGDLTRHFQEHWQDLRLEPSPWGGSPPALWRLLMELAPQGKAENVPAHLAGELTRSVLTGGRYPRALLAAALMRMRADRAVNGRRVALCKAVIVRELRCNSSSSAEDHLVSLDRDETNPGYRLGRLFAVLEDIQRAALGWSVNATIRDRYYGAASATPASVFPLLIRNANHHLASIRKVRGGGLAYALEKEMGQILDGFGTVLPRNLGIEDQGRFAIGYYHERFGRPSGLPDDETSPDATDTDSES</sequence>
<dbReference type="InterPro" id="IPR010144">
    <property type="entry name" value="CRISPR-assoc_prot_Csd1-typ"/>
</dbReference>
<dbReference type="NCBIfam" id="TIGR01863">
    <property type="entry name" value="cas_Csd1"/>
    <property type="match status" value="1"/>
</dbReference>
<organism evidence="2 3">
    <name type="scientific">Benzoatithermus flavus</name>
    <dbReference type="NCBI Taxonomy" id="3108223"/>
    <lineage>
        <taxon>Bacteria</taxon>
        <taxon>Pseudomonadati</taxon>
        <taxon>Pseudomonadota</taxon>
        <taxon>Alphaproteobacteria</taxon>
        <taxon>Geminicoccales</taxon>
        <taxon>Geminicoccaceae</taxon>
        <taxon>Benzoatithermus</taxon>
    </lineage>
</organism>
<reference evidence="2 3" key="1">
    <citation type="submission" date="2024-01" db="EMBL/GenBank/DDBJ databases">
        <title>Multi-omics insights into the function and evolution of sodium benzoate biodegradation pathways in Benzoatithermus flavus gen. nov., sp. nov. from hot spring.</title>
        <authorList>
            <person name="Hu C.-J."/>
            <person name="Li W.-J."/>
        </authorList>
    </citation>
    <scope>NUCLEOTIDE SEQUENCE [LARGE SCALE GENOMIC DNA]</scope>
    <source>
        <strain evidence="2 3">SYSU G07066</strain>
    </source>
</reference>
<accession>A0ABU8XP99</accession>
<evidence type="ECO:0000313" key="3">
    <source>
        <dbReference type="Proteomes" id="UP001375743"/>
    </source>
</evidence>
<comment type="caution">
    <text evidence="2">The sequence shown here is derived from an EMBL/GenBank/DDBJ whole genome shotgun (WGS) entry which is preliminary data.</text>
</comment>
<dbReference type="Pfam" id="PF09709">
    <property type="entry name" value="Cas_Csd1"/>
    <property type="match status" value="1"/>
</dbReference>
<dbReference type="CDD" id="cd09757">
    <property type="entry name" value="Cas8c_I-C"/>
    <property type="match status" value="1"/>
</dbReference>
<feature type="region of interest" description="Disordered" evidence="1">
    <location>
        <begin position="568"/>
        <end position="588"/>
    </location>
</feature>
<dbReference type="RefSeq" id="WP_418158527.1">
    <property type="nucleotide sequence ID" value="NZ_JBBLZC010000004.1"/>
</dbReference>
<gene>
    <name evidence="2" type="primary">cas8c</name>
    <name evidence="2" type="ORF">U1T56_05940</name>
</gene>
<proteinExistence type="predicted"/>
<evidence type="ECO:0000313" key="2">
    <source>
        <dbReference type="EMBL" id="MEK0082681.1"/>
    </source>
</evidence>
<dbReference type="Proteomes" id="UP001375743">
    <property type="component" value="Unassembled WGS sequence"/>
</dbReference>
<keyword evidence="3" id="KW-1185">Reference proteome</keyword>
<evidence type="ECO:0000256" key="1">
    <source>
        <dbReference type="SAM" id="MobiDB-lite"/>
    </source>
</evidence>
<name>A0ABU8XP99_9PROT</name>
<protein>
    <submittedName>
        <fullName evidence="2">Type I-C CRISPR-associated protein Cas8c/Csd1</fullName>
    </submittedName>
</protein>